<dbReference type="EMBL" id="CP104003">
    <property type="protein sequence ID" value="UWM53018.1"/>
    <property type="molecule type" value="Genomic_DNA"/>
</dbReference>
<reference evidence="15" key="1">
    <citation type="submission" date="2022-09" db="EMBL/GenBank/DDBJ databases">
        <title>Diverse halophilic archaea isolated from saline environments.</title>
        <authorList>
            <person name="Cui H.-L."/>
        </authorList>
    </citation>
    <scope>NUCLEOTIDE SEQUENCE</scope>
    <source>
        <strain evidence="15">ZS-35-S2</strain>
    </source>
</reference>
<dbReference type="InterPro" id="IPR014013">
    <property type="entry name" value="Helic_SF1/SF2_ATP-bd_DinG/Rad3"/>
</dbReference>
<gene>
    <name evidence="15" type="ORF">N0B31_12755</name>
</gene>
<feature type="domain" description="Helicase ATP-binding" evidence="14">
    <location>
        <begin position="17"/>
        <end position="383"/>
    </location>
</feature>
<dbReference type="GO" id="GO:0003678">
    <property type="term" value="F:DNA helicase activity"/>
    <property type="evidence" value="ECO:0007669"/>
    <property type="project" value="InterPro"/>
</dbReference>
<dbReference type="Gene3D" id="3.40.50.300">
    <property type="entry name" value="P-loop containing nucleotide triphosphate hydrolases"/>
    <property type="match status" value="2"/>
</dbReference>
<evidence type="ECO:0000256" key="6">
    <source>
        <dbReference type="ARBA" id="ARBA00022806"/>
    </source>
</evidence>
<evidence type="ECO:0000256" key="12">
    <source>
        <dbReference type="ARBA" id="ARBA00023235"/>
    </source>
</evidence>
<dbReference type="Proteomes" id="UP001057580">
    <property type="component" value="Chromosome"/>
</dbReference>
<dbReference type="PROSITE" id="PS51193">
    <property type="entry name" value="HELICASE_ATP_BIND_2"/>
    <property type="match status" value="1"/>
</dbReference>
<evidence type="ECO:0000256" key="5">
    <source>
        <dbReference type="ARBA" id="ARBA00022801"/>
    </source>
</evidence>
<dbReference type="GeneID" id="74943307"/>
<dbReference type="InterPro" id="IPR045028">
    <property type="entry name" value="DinG/Rad3-like"/>
</dbReference>
<keyword evidence="9" id="KW-0411">Iron-sulfur</keyword>
<dbReference type="SMART" id="SM00491">
    <property type="entry name" value="HELICc2"/>
    <property type="match status" value="1"/>
</dbReference>
<protein>
    <submittedName>
        <fullName evidence="15">ATP-dependent DNA helicase</fullName>
    </submittedName>
</protein>
<keyword evidence="16" id="KW-1185">Reference proteome</keyword>
<evidence type="ECO:0000256" key="4">
    <source>
        <dbReference type="ARBA" id="ARBA00022763"/>
    </source>
</evidence>
<keyword evidence="8" id="KW-0408">Iron</keyword>
<dbReference type="GO" id="GO:0051539">
    <property type="term" value="F:4 iron, 4 sulfur cluster binding"/>
    <property type="evidence" value="ECO:0007669"/>
    <property type="project" value="UniProtKB-KW"/>
</dbReference>
<keyword evidence="3" id="KW-0547">Nucleotide-binding</keyword>
<evidence type="ECO:0000256" key="13">
    <source>
        <dbReference type="SAM" id="MobiDB-lite"/>
    </source>
</evidence>
<dbReference type="SMART" id="SM00488">
    <property type="entry name" value="DEXDc2"/>
    <property type="match status" value="1"/>
</dbReference>
<organism evidence="15 16">
    <name type="scientific">Salinirubellus salinus</name>
    <dbReference type="NCBI Taxonomy" id="1364945"/>
    <lineage>
        <taxon>Archaea</taxon>
        <taxon>Methanobacteriati</taxon>
        <taxon>Methanobacteriota</taxon>
        <taxon>Stenosarchaea group</taxon>
        <taxon>Halobacteria</taxon>
        <taxon>Halobacteriales</taxon>
        <taxon>Natronomonadaceae</taxon>
        <taxon>Salinirubellus</taxon>
    </lineage>
</organism>
<evidence type="ECO:0000256" key="3">
    <source>
        <dbReference type="ARBA" id="ARBA00022741"/>
    </source>
</evidence>
<evidence type="ECO:0000256" key="9">
    <source>
        <dbReference type="ARBA" id="ARBA00023014"/>
    </source>
</evidence>
<dbReference type="InterPro" id="IPR006555">
    <property type="entry name" value="ATP-dep_Helicase_C"/>
</dbReference>
<evidence type="ECO:0000259" key="14">
    <source>
        <dbReference type="PROSITE" id="PS51193"/>
    </source>
</evidence>
<dbReference type="GO" id="GO:0003677">
    <property type="term" value="F:DNA binding"/>
    <property type="evidence" value="ECO:0007669"/>
    <property type="project" value="UniProtKB-KW"/>
</dbReference>
<accession>A0A9E7R175</accession>
<name>A0A9E7R175_9EURY</name>
<evidence type="ECO:0000256" key="10">
    <source>
        <dbReference type="ARBA" id="ARBA00023125"/>
    </source>
</evidence>
<evidence type="ECO:0000256" key="7">
    <source>
        <dbReference type="ARBA" id="ARBA00022840"/>
    </source>
</evidence>
<dbReference type="InterPro" id="IPR006554">
    <property type="entry name" value="Helicase-like_DEXD_c2"/>
</dbReference>
<dbReference type="Pfam" id="PF13307">
    <property type="entry name" value="Helicase_C_2"/>
    <property type="match status" value="1"/>
</dbReference>
<keyword evidence="10" id="KW-0238">DNA-binding</keyword>
<dbReference type="AlphaFoldDB" id="A0A9E7R175"/>
<evidence type="ECO:0000256" key="1">
    <source>
        <dbReference type="ARBA" id="ARBA00022485"/>
    </source>
</evidence>
<dbReference type="InterPro" id="IPR010614">
    <property type="entry name" value="RAD3-like_helicase_DEAD"/>
</dbReference>
<keyword evidence="2" id="KW-0479">Metal-binding</keyword>
<keyword evidence="11" id="KW-0234">DNA repair</keyword>
<dbReference type="Pfam" id="PF06733">
    <property type="entry name" value="DEAD_2"/>
    <property type="match status" value="1"/>
</dbReference>
<keyword evidence="5" id="KW-0378">Hydrolase</keyword>
<dbReference type="PANTHER" id="PTHR11472:SF34">
    <property type="entry name" value="REGULATOR OF TELOMERE ELONGATION HELICASE 1"/>
    <property type="match status" value="1"/>
</dbReference>
<keyword evidence="6 15" id="KW-0347">Helicase</keyword>
<dbReference type="SMART" id="SM00487">
    <property type="entry name" value="DEXDc"/>
    <property type="match status" value="1"/>
</dbReference>
<keyword evidence="1" id="KW-0004">4Fe-4S</keyword>
<dbReference type="GO" id="GO:0006281">
    <property type="term" value="P:DNA repair"/>
    <property type="evidence" value="ECO:0007669"/>
    <property type="project" value="UniProtKB-KW"/>
</dbReference>
<keyword evidence="7" id="KW-0067">ATP-binding</keyword>
<dbReference type="GO" id="GO:0016818">
    <property type="term" value="F:hydrolase activity, acting on acid anhydrides, in phosphorus-containing anhydrides"/>
    <property type="evidence" value="ECO:0007669"/>
    <property type="project" value="InterPro"/>
</dbReference>
<proteinExistence type="predicted"/>
<dbReference type="InterPro" id="IPR014001">
    <property type="entry name" value="Helicase_ATP-bd"/>
</dbReference>
<evidence type="ECO:0000256" key="11">
    <source>
        <dbReference type="ARBA" id="ARBA00023204"/>
    </source>
</evidence>
<feature type="compositionally biased region" description="Polar residues" evidence="13">
    <location>
        <begin position="154"/>
        <end position="170"/>
    </location>
</feature>
<evidence type="ECO:0000256" key="2">
    <source>
        <dbReference type="ARBA" id="ARBA00022723"/>
    </source>
</evidence>
<dbReference type="GO" id="GO:0005524">
    <property type="term" value="F:ATP binding"/>
    <property type="evidence" value="ECO:0007669"/>
    <property type="project" value="UniProtKB-KW"/>
</dbReference>
<evidence type="ECO:0000256" key="8">
    <source>
        <dbReference type="ARBA" id="ARBA00023004"/>
    </source>
</evidence>
<evidence type="ECO:0000313" key="15">
    <source>
        <dbReference type="EMBL" id="UWM53018.1"/>
    </source>
</evidence>
<dbReference type="SUPFAM" id="SSF52540">
    <property type="entry name" value="P-loop containing nucleoside triphosphate hydrolases"/>
    <property type="match status" value="1"/>
</dbReference>
<dbReference type="GO" id="GO:0046872">
    <property type="term" value="F:metal ion binding"/>
    <property type="evidence" value="ECO:0007669"/>
    <property type="project" value="UniProtKB-KW"/>
</dbReference>
<dbReference type="KEGG" id="ssai:N0B31_12755"/>
<sequence>MTEESGAAAEADTERPPWRDVFGHAEPYEEQAEGIATAVETASENGFLALEGACGTGKTMLALTAGIHLVRDPDSQYERVLVLTSVKQQLRQFEQDLRLVNENLPEDWRPVSGLTLVGKADVCPYNREGAGGIDGENVYDRCESLRERTRGLTEDTSAGSLAQHGRSQQVGLADSGAEDGGASYLESAGGMSPYAPEMPEYGTDTGSVEFCPFYAQYLDDLPEEGNPVEAVPFDHTEAGLITTEDLVRHSVEHGTCPHSVMGALLPSVEVVVGNYYHAFDPTTTESFTGPLLDDSTFLVCDEAHMLEPRVRELVSDGVSDTALRDAEAEIAQVVQPLTMSAEGRATGPVETIRGELQDSGVTVEDCQRVRTFLRDLREYLDDRVTDHLDREHRGWQDSMADLPDVELPLRDPEEPAVDDLTEWASETGYTDSDWALAASVGAVVGHVLNTVDEASEEDDGEKRRTAPAVGRALAAWAEADHTDHFREIRLERTWNDVAPRDSWRRAYNGRFELHCCVPGDRIGERLAEFGGGVLMSATLAPLDVFRSVSGLDHLADAGRPVTERVYEMNFPPENRASFAVKAPKFTYANRGAPDEETPTRVAHARAIRQVASVEGNVLVGMPSYAEAEWAAGVLRGHVDKEVLLDESSSDAATGAMRDEFFEGPGKVLVTSLRGTLTEGVDYRGDRLTAAVVSGVPIVNTASPRTKAVRTAYDRRFGEGFRDALLVPAVRKARQAIGRVIRGPDERGVRVLLDERYASDDWDSVRDLLGPDREEFQPVGPDMLDFALERFDG</sequence>
<dbReference type="InterPro" id="IPR027417">
    <property type="entry name" value="P-loop_NTPase"/>
</dbReference>
<feature type="region of interest" description="Disordered" evidence="13">
    <location>
        <begin position="153"/>
        <end position="185"/>
    </location>
</feature>
<keyword evidence="4" id="KW-0227">DNA damage</keyword>
<feature type="region of interest" description="Disordered" evidence="13">
    <location>
        <begin position="1"/>
        <end position="20"/>
    </location>
</feature>
<evidence type="ECO:0000313" key="16">
    <source>
        <dbReference type="Proteomes" id="UP001057580"/>
    </source>
</evidence>
<dbReference type="RefSeq" id="WP_260592013.1">
    <property type="nucleotide sequence ID" value="NZ_CP104003.1"/>
</dbReference>
<keyword evidence="12" id="KW-0413">Isomerase</keyword>
<dbReference type="PANTHER" id="PTHR11472">
    <property type="entry name" value="DNA REPAIR DEAD HELICASE RAD3/XP-D SUBFAMILY MEMBER"/>
    <property type="match status" value="1"/>
</dbReference>